<sequence>MSDARMRRQNHSCDQCRKSKKACDGYLLNLDAFDRQSAAYEREYTQSGLLPCSYCVKTKKLCPLNSHWGRPEATARASQSSATATSSNGSSHSKRRRTEDQHHAASSPSFGVPRGLDLSANILHLLQTPSPSHESFAWDNPIPSLESHVNPTRAHVVDPFCGGIDDTNSSSDASGELDNLGLHLGDDHVHQASVSDLQSNAYSGSGPSELDFQTPLWDLSQNGSSSRDLAISPRQAIQGVGNTQRNRRRRRESDNWQGEANESPALFDSDSLIMASSNNHLITESLLQIYHDVLENNLACWLSEETCPYKMERTKGGLQSMLLNVSSEATVPLEFTHSLPSAWPNRIYRRVLQLDRVAQAAGMIRLTRAESRAASRALDLVIMAFATQWAQGSRRHERYKPNTHDPLDPNQPEKDDLSNAFAEEFERNLQQSIWEQAKKALQDVSELESYRVIYAELIFGLTSRPWAYEDYSSKPRANPRSRGPSKSKGLKDSILSQIMDIISQEGPPVYMQRATQKIHALKYRFDANGAGFLESKYDEVDDDKKVSSGDRRTIGLLYWLAVMFDTVSSSMAERPVALADEECQHDGAHKDVSPMYATASKRQHEMQRWKLDLFVQDNPEKPTSSLRWPCPYDAAAKSVTKSAPVKILLFRHLSYLQNALRKREHGQPIEDIIQSVTRLVRYWNLTHGIFFRDLVKNYDAVPPRIRSWFICIAIPWHLGALMVADLIDFVDNNALGLEESTLKRIDSNMTTRIRKASAFDLSDIAAVTSPVVNDATGTPEQLPDFHFSLAEGPLLTEPWTMILIRGFSKAAVFHLSVADDLRQNEWAILGHSSEESEDSLRRAENCIRALWCLGKKSDMARNIITLLSQALQKQKA</sequence>
<dbReference type="OrthoDB" id="5958943at2759"/>
<organism evidence="3 4">
    <name type="scientific">Thelonectria olida</name>
    <dbReference type="NCBI Taxonomy" id="1576542"/>
    <lineage>
        <taxon>Eukaryota</taxon>
        <taxon>Fungi</taxon>
        <taxon>Dikarya</taxon>
        <taxon>Ascomycota</taxon>
        <taxon>Pezizomycotina</taxon>
        <taxon>Sordariomycetes</taxon>
        <taxon>Hypocreomycetidae</taxon>
        <taxon>Hypocreales</taxon>
        <taxon>Nectriaceae</taxon>
        <taxon>Thelonectria</taxon>
    </lineage>
</organism>
<proteinExistence type="predicted"/>
<dbReference type="InterPro" id="IPR036864">
    <property type="entry name" value="Zn2-C6_fun-type_DNA-bd_sf"/>
</dbReference>
<dbReference type="Gene3D" id="4.10.240.10">
    <property type="entry name" value="Zn(2)-C6 fungal-type DNA-binding domain"/>
    <property type="match status" value="1"/>
</dbReference>
<keyword evidence="1" id="KW-0539">Nucleus</keyword>
<feature type="region of interest" description="Disordered" evidence="2">
    <location>
        <begin position="394"/>
        <end position="415"/>
    </location>
</feature>
<dbReference type="EMBL" id="JAGPYM010000008">
    <property type="protein sequence ID" value="KAH6891480.1"/>
    <property type="molecule type" value="Genomic_DNA"/>
</dbReference>
<accession>A0A9P8W995</accession>
<keyword evidence="4" id="KW-1185">Reference proteome</keyword>
<dbReference type="GO" id="GO:0000981">
    <property type="term" value="F:DNA-binding transcription factor activity, RNA polymerase II-specific"/>
    <property type="evidence" value="ECO:0007669"/>
    <property type="project" value="InterPro"/>
</dbReference>
<protein>
    <recommendedName>
        <fullName evidence="5">Zn(2)-C6 fungal-type domain-containing protein</fullName>
    </recommendedName>
</protein>
<feature type="region of interest" description="Disordered" evidence="2">
    <location>
        <begin position="213"/>
        <end position="263"/>
    </location>
</feature>
<evidence type="ECO:0000256" key="2">
    <source>
        <dbReference type="SAM" id="MobiDB-lite"/>
    </source>
</evidence>
<dbReference type="AlphaFoldDB" id="A0A9P8W995"/>
<evidence type="ECO:0000256" key="1">
    <source>
        <dbReference type="ARBA" id="ARBA00023242"/>
    </source>
</evidence>
<dbReference type="CDD" id="cd00067">
    <property type="entry name" value="GAL4"/>
    <property type="match status" value="1"/>
</dbReference>
<dbReference type="InterPro" id="IPR001138">
    <property type="entry name" value="Zn2Cys6_DnaBD"/>
</dbReference>
<dbReference type="Proteomes" id="UP000777438">
    <property type="component" value="Unassembled WGS sequence"/>
</dbReference>
<feature type="compositionally biased region" description="Basic and acidic residues" evidence="2">
    <location>
        <begin position="399"/>
        <end position="415"/>
    </location>
</feature>
<dbReference type="SUPFAM" id="SSF57701">
    <property type="entry name" value="Zn2/Cys6 DNA-binding domain"/>
    <property type="match status" value="1"/>
</dbReference>
<evidence type="ECO:0000313" key="4">
    <source>
        <dbReference type="Proteomes" id="UP000777438"/>
    </source>
</evidence>
<comment type="caution">
    <text evidence="3">The sequence shown here is derived from an EMBL/GenBank/DDBJ whole genome shotgun (WGS) entry which is preliminary data.</text>
</comment>
<evidence type="ECO:0000313" key="3">
    <source>
        <dbReference type="EMBL" id="KAH6891480.1"/>
    </source>
</evidence>
<evidence type="ECO:0008006" key="5">
    <source>
        <dbReference type="Google" id="ProtNLM"/>
    </source>
</evidence>
<name>A0A9P8W995_9HYPO</name>
<reference evidence="3 4" key="1">
    <citation type="journal article" date="2021" name="Nat. Commun.">
        <title>Genetic determinants of endophytism in the Arabidopsis root mycobiome.</title>
        <authorList>
            <person name="Mesny F."/>
            <person name="Miyauchi S."/>
            <person name="Thiergart T."/>
            <person name="Pickel B."/>
            <person name="Atanasova L."/>
            <person name="Karlsson M."/>
            <person name="Huettel B."/>
            <person name="Barry K.W."/>
            <person name="Haridas S."/>
            <person name="Chen C."/>
            <person name="Bauer D."/>
            <person name="Andreopoulos W."/>
            <person name="Pangilinan J."/>
            <person name="LaButti K."/>
            <person name="Riley R."/>
            <person name="Lipzen A."/>
            <person name="Clum A."/>
            <person name="Drula E."/>
            <person name="Henrissat B."/>
            <person name="Kohler A."/>
            <person name="Grigoriev I.V."/>
            <person name="Martin F.M."/>
            <person name="Hacquard S."/>
        </authorList>
    </citation>
    <scope>NUCLEOTIDE SEQUENCE [LARGE SCALE GENOMIC DNA]</scope>
    <source>
        <strain evidence="3 4">MPI-CAGE-CH-0241</strain>
    </source>
</reference>
<dbReference type="GO" id="GO:0008270">
    <property type="term" value="F:zinc ion binding"/>
    <property type="evidence" value="ECO:0007669"/>
    <property type="project" value="InterPro"/>
</dbReference>
<gene>
    <name evidence="3" type="ORF">B0T10DRAFT_485380</name>
</gene>
<feature type="region of interest" description="Disordered" evidence="2">
    <location>
        <begin position="73"/>
        <end position="112"/>
    </location>
</feature>
<feature type="compositionally biased region" description="Low complexity" evidence="2">
    <location>
        <begin position="74"/>
        <end position="91"/>
    </location>
</feature>